<dbReference type="Proteomes" id="UP001066327">
    <property type="component" value="Unassembled WGS sequence"/>
</dbReference>
<dbReference type="RefSeq" id="WP_269592904.1">
    <property type="nucleotide sequence ID" value="NZ_CP130956.1"/>
</dbReference>
<accession>A0ABT4NS33</accession>
<protein>
    <submittedName>
        <fullName evidence="1">Uncharacterized protein</fullName>
    </submittedName>
</protein>
<keyword evidence="2" id="KW-1185">Reference proteome</keyword>
<evidence type="ECO:0000313" key="2">
    <source>
        <dbReference type="Proteomes" id="UP001066327"/>
    </source>
</evidence>
<gene>
    <name evidence="1" type="ORF">O4328_42410</name>
</gene>
<name>A0ABT4NS33_RHOOP</name>
<dbReference type="EMBL" id="JAPWIS010000043">
    <property type="protein sequence ID" value="MCZ4590196.1"/>
    <property type="molecule type" value="Genomic_DNA"/>
</dbReference>
<proteinExistence type="predicted"/>
<reference evidence="1" key="1">
    <citation type="submission" date="2022-12" db="EMBL/GenBank/DDBJ databases">
        <authorList>
            <person name="Krivoruchko A.V."/>
            <person name="Elkin A."/>
        </authorList>
    </citation>
    <scope>NUCLEOTIDE SEQUENCE</scope>
    <source>
        <strain evidence="1">IEGM 249</strain>
    </source>
</reference>
<comment type="caution">
    <text evidence="1">The sequence shown here is derived from an EMBL/GenBank/DDBJ whole genome shotgun (WGS) entry which is preliminary data.</text>
</comment>
<sequence length="153" mass="17056">MSTVRGEPQDSWVFGSRESGFYLRKFAWTPIVRHRMVAGAASPDDPALADYWAARRRRSKPPLGRGTLRLLQAQHGRCPLCRGLLLHAEHEPQSPQEWELWLVATRKAVRKHAITATTGAGTPDKRTAPHLVHAHCYRRGTGDGNEDSTSDGL</sequence>
<organism evidence="1 2">
    <name type="scientific">Rhodococcus opacus</name>
    <name type="common">Nocardia opaca</name>
    <dbReference type="NCBI Taxonomy" id="37919"/>
    <lineage>
        <taxon>Bacteria</taxon>
        <taxon>Bacillati</taxon>
        <taxon>Actinomycetota</taxon>
        <taxon>Actinomycetes</taxon>
        <taxon>Mycobacteriales</taxon>
        <taxon>Nocardiaceae</taxon>
        <taxon>Rhodococcus</taxon>
    </lineage>
</organism>
<evidence type="ECO:0000313" key="1">
    <source>
        <dbReference type="EMBL" id="MCZ4590196.1"/>
    </source>
</evidence>